<dbReference type="InterPro" id="IPR027417">
    <property type="entry name" value="P-loop_NTPase"/>
</dbReference>
<keyword evidence="4 12" id="KW-0808">Transferase</keyword>
<organism evidence="14 15">
    <name type="scientific">Bythopirellula polymerisocia</name>
    <dbReference type="NCBI Taxonomy" id="2528003"/>
    <lineage>
        <taxon>Bacteria</taxon>
        <taxon>Pseudomonadati</taxon>
        <taxon>Planctomycetota</taxon>
        <taxon>Planctomycetia</taxon>
        <taxon>Pirellulales</taxon>
        <taxon>Lacipirellulaceae</taxon>
        <taxon>Bythopirellula</taxon>
    </lineage>
</organism>
<evidence type="ECO:0000256" key="7">
    <source>
        <dbReference type="ARBA" id="ARBA00022777"/>
    </source>
</evidence>
<evidence type="ECO:0000256" key="11">
    <source>
        <dbReference type="ARBA" id="ARBA00057735"/>
    </source>
</evidence>
<proteinExistence type="inferred from homology"/>
<dbReference type="PANTHER" id="PTHR10344">
    <property type="entry name" value="THYMIDYLATE KINASE"/>
    <property type="match status" value="1"/>
</dbReference>
<feature type="binding site" evidence="12">
    <location>
        <begin position="43"/>
        <end position="50"/>
    </location>
    <ligand>
        <name>ATP</name>
        <dbReference type="ChEBI" id="CHEBI:30616"/>
    </ligand>
</feature>
<dbReference type="PANTHER" id="PTHR10344:SF4">
    <property type="entry name" value="UMP-CMP KINASE 2, MITOCHONDRIAL"/>
    <property type="match status" value="1"/>
</dbReference>
<dbReference type="Pfam" id="PF02223">
    <property type="entry name" value="Thymidylate_kin"/>
    <property type="match status" value="1"/>
</dbReference>
<dbReference type="Gene3D" id="3.40.50.300">
    <property type="entry name" value="P-loop containing nucleotide triphosphate hydrolases"/>
    <property type="match status" value="1"/>
</dbReference>
<evidence type="ECO:0000259" key="13">
    <source>
        <dbReference type="Pfam" id="PF02223"/>
    </source>
</evidence>
<comment type="caution">
    <text evidence="14">The sequence shown here is derived from an EMBL/GenBank/DDBJ whole genome shotgun (WGS) entry which is preliminary data.</text>
</comment>
<dbReference type="CDD" id="cd01672">
    <property type="entry name" value="TMPK"/>
    <property type="match status" value="1"/>
</dbReference>
<sequence>MLDGGVETSSRLKGLPVLHPAGVQQRFPQVTQHSRDMFFSFDGIDGVGKSTQMQLFQQWLVDEGHEVVSCRDPGSTPLGERLREIVLHSDEKTSIAPISEMLIYMAARAQLVEEVIRPALDSGKAVVSDRYLLANIVYQGYAGGLDVEAVRQVGQIATASLKPDCVFLLDMDPLAARSRMGEDLDRMEQRGDSYRQKLREGFLTEAGLTGNSVHVINADRSIELIQDEIRAIAGKVLTGEDQS</sequence>
<keyword evidence="8 12" id="KW-0067">ATP-binding</keyword>
<evidence type="ECO:0000313" key="15">
    <source>
        <dbReference type="Proteomes" id="UP000318437"/>
    </source>
</evidence>
<dbReference type="FunFam" id="3.40.50.300:FF:000225">
    <property type="entry name" value="Thymidylate kinase"/>
    <property type="match status" value="1"/>
</dbReference>
<reference evidence="14 15" key="1">
    <citation type="submission" date="2019-02" db="EMBL/GenBank/DDBJ databases">
        <title>Deep-cultivation of Planctomycetes and their phenomic and genomic characterization uncovers novel biology.</title>
        <authorList>
            <person name="Wiegand S."/>
            <person name="Jogler M."/>
            <person name="Boedeker C."/>
            <person name="Pinto D."/>
            <person name="Vollmers J."/>
            <person name="Rivas-Marin E."/>
            <person name="Kohn T."/>
            <person name="Peeters S.H."/>
            <person name="Heuer A."/>
            <person name="Rast P."/>
            <person name="Oberbeckmann S."/>
            <person name="Bunk B."/>
            <person name="Jeske O."/>
            <person name="Meyerdierks A."/>
            <person name="Storesund J.E."/>
            <person name="Kallscheuer N."/>
            <person name="Luecker S."/>
            <person name="Lage O.M."/>
            <person name="Pohl T."/>
            <person name="Merkel B.J."/>
            <person name="Hornburger P."/>
            <person name="Mueller R.-W."/>
            <person name="Bruemmer F."/>
            <person name="Labrenz M."/>
            <person name="Spormann A.M."/>
            <person name="Op Den Camp H."/>
            <person name="Overmann J."/>
            <person name="Amann R."/>
            <person name="Jetten M.S.M."/>
            <person name="Mascher T."/>
            <person name="Medema M.H."/>
            <person name="Devos D.P."/>
            <person name="Kaster A.-K."/>
            <person name="Ovreas L."/>
            <person name="Rohde M."/>
            <person name="Galperin M.Y."/>
            <person name="Jogler C."/>
        </authorList>
    </citation>
    <scope>NUCLEOTIDE SEQUENCE [LARGE SCALE GENOMIC DNA]</scope>
    <source>
        <strain evidence="14 15">Pla144</strain>
    </source>
</reference>
<dbReference type="GO" id="GO:0006233">
    <property type="term" value="P:dTDP biosynthetic process"/>
    <property type="evidence" value="ECO:0007669"/>
    <property type="project" value="InterPro"/>
</dbReference>
<protein>
    <recommendedName>
        <fullName evidence="3 12">Thymidylate kinase</fullName>
        <ecNumber evidence="2 12">2.7.4.9</ecNumber>
    </recommendedName>
    <alternativeName>
        <fullName evidence="9 12">dTMP kinase</fullName>
    </alternativeName>
</protein>
<dbReference type="EMBL" id="SJPS01000002">
    <property type="protein sequence ID" value="TWU28589.1"/>
    <property type="molecule type" value="Genomic_DNA"/>
</dbReference>
<dbReference type="HAMAP" id="MF_00165">
    <property type="entry name" value="Thymidylate_kinase"/>
    <property type="match status" value="1"/>
</dbReference>
<dbReference type="GO" id="GO:0006235">
    <property type="term" value="P:dTTP biosynthetic process"/>
    <property type="evidence" value="ECO:0007669"/>
    <property type="project" value="UniProtKB-UniRule"/>
</dbReference>
<gene>
    <name evidence="12 14" type="primary">tmk</name>
    <name evidence="14" type="ORF">Pla144_18800</name>
</gene>
<dbReference type="GO" id="GO:0006227">
    <property type="term" value="P:dUDP biosynthetic process"/>
    <property type="evidence" value="ECO:0007669"/>
    <property type="project" value="TreeGrafter"/>
</dbReference>
<evidence type="ECO:0000313" key="14">
    <source>
        <dbReference type="EMBL" id="TWU28589.1"/>
    </source>
</evidence>
<feature type="domain" description="Thymidylate kinase-like" evidence="13">
    <location>
        <begin position="41"/>
        <end position="229"/>
    </location>
</feature>
<dbReference type="GO" id="GO:0005829">
    <property type="term" value="C:cytosol"/>
    <property type="evidence" value="ECO:0007669"/>
    <property type="project" value="TreeGrafter"/>
</dbReference>
<evidence type="ECO:0000256" key="10">
    <source>
        <dbReference type="ARBA" id="ARBA00048743"/>
    </source>
</evidence>
<evidence type="ECO:0000256" key="2">
    <source>
        <dbReference type="ARBA" id="ARBA00012980"/>
    </source>
</evidence>
<accession>A0A5C6D128</accession>
<evidence type="ECO:0000256" key="9">
    <source>
        <dbReference type="ARBA" id="ARBA00029962"/>
    </source>
</evidence>
<evidence type="ECO:0000256" key="3">
    <source>
        <dbReference type="ARBA" id="ARBA00017144"/>
    </source>
</evidence>
<dbReference type="InterPro" id="IPR039430">
    <property type="entry name" value="Thymidylate_kin-like_dom"/>
</dbReference>
<dbReference type="InterPro" id="IPR018094">
    <property type="entry name" value="Thymidylate_kinase"/>
</dbReference>
<dbReference type="NCBIfam" id="TIGR00041">
    <property type="entry name" value="DTMP_kinase"/>
    <property type="match status" value="1"/>
</dbReference>
<comment type="catalytic activity">
    <reaction evidence="10 12">
        <text>dTMP + ATP = dTDP + ADP</text>
        <dbReference type="Rhea" id="RHEA:13517"/>
        <dbReference type="ChEBI" id="CHEBI:30616"/>
        <dbReference type="ChEBI" id="CHEBI:58369"/>
        <dbReference type="ChEBI" id="CHEBI:63528"/>
        <dbReference type="ChEBI" id="CHEBI:456216"/>
        <dbReference type="EC" id="2.7.4.9"/>
    </reaction>
</comment>
<comment type="function">
    <text evidence="11 12">Phosphorylation of dTMP to form dTDP in both de novo and salvage pathways of dTTP synthesis.</text>
</comment>
<dbReference type="GO" id="GO:0005524">
    <property type="term" value="F:ATP binding"/>
    <property type="evidence" value="ECO:0007669"/>
    <property type="project" value="UniProtKB-UniRule"/>
</dbReference>
<name>A0A5C6D128_9BACT</name>
<evidence type="ECO:0000256" key="6">
    <source>
        <dbReference type="ARBA" id="ARBA00022741"/>
    </source>
</evidence>
<keyword evidence="6 12" id="KW-0547">Nucleotide-binding</keyword>
<keyword evidence="7 12" id="KW-0418">Kinase</keyword>
<keyword evidence="15" id="KW-1185">Reference proteome</keyword>
<dbReference type="AlphaFoldDB" id="A0A5C6D128"/>
<evidence type="ECO:0000256" key="5">
    <source>
        <dbReference type="ARBA" id="ARBA00022727"/>
    </source>
</evidence>
<evidence type="ECO:0000256" key="8">
    <source>
        <dbReference type="ARBA" id="ARBA00022840"/>
    </source>
</evidence>
<comment type="similarity">
    <text evidence="1 12">Belongs to the thymidylate kinase family.</text>
</comment>
<dbReference type="SUPFAM" id="SSF52540">
    <property type="entry name" value="P-loop containing nucleoside triphosphate hydrolases"/>
    <property type="match status" value="1"/>
</dbReference>
<evidence type="ECO:0000256" key="4">
    <source>
        <dbReference type="ARBA" id="ARBA00022679"/>
    </source>
</evidence>
<evidence type="ECO:0000256" key="1">
    <source>
        <dbReference type="ARBA" id="ARBA00009776"/>
    </source>
</evidence>
<dbReference type="Proteomes" id="UP000318437">
    <property type="component" value="Unassembled WGS sequence"/>
</dbReference>
<evidence type="ECO:0000256" key="12">
    <source>
        <dbReference type="HAMAP-Rule" id="MF_00165"/>
    </source>
</evidence>
<keyword evidence="5 12" id="KW-0545">Nucleotide biosynthesis</keyword>
<dbReference type="EC" id="2.7.4.9" evidence="2 12"/>
<dbReference type="GO" id="GO:0004798">
    <property type="term" value="F:dTMP kinase activity"/>
    <property type="evidence" value="ECO:0007669"/>
    <property type="project" value="UniProtKB-UniRule"/>
</dbReference>